<accession>A0ABP9RJT0</accession>
<dbReference type="Proteomes" id="UP001501570">
    <property type="component" value="Unassembled WGS sequence"/>
</dbReference>
<protein>
    <submittedName>
        <fullName evidence="1">Uncharacterized protein</fullName>
    </submittedName>
</protein>
<organism evidence="1 2">
    <name type="scientific">Rugosimonospora acidiphila</name>
    <dbReference type="NCBI Taxonomy" id="556531"/>
    <lineage>
        <taxon>Bacteria</taxon>
        <taxon>Bacillati</taxon>
        <taxon>Actinomycetota</taxon>
        <taxon>Actinomycetes</taxon>
        <taxon>Micromonosporales</taxon>
        <taxon>Micromonosporaceae</taxon>
        <taxon>Rugosimonospora</taxon>
    </lineage>
</organism>
<sequence length="62" mass="6232">MPVDEGGPGLWVREDVSGDVGHFGVEQPGVAHDHGEAAGVGDAVLVQADDIAARADRLGQGA</sequence>
<reference evidence="2" key="1">
    <citation type="journal article" date="2019" name="Int. J. Syst. Evol. Microbiol.">
        <title>The Global Catalogue of Microorganisms (GCM) 10K type strain sequencing project: providing services to taxonomists for standard genome sequencing and annotation.</title>
        <authorList>
            <consortium name="The Broad Institute Genomics Platform"/>
            <consortium name="The Broad Institute Genome Sequencing Center for Infectious Disease"/>
            <person name="Wu L."/>
            <person name="Ma J."/>
        </authorList>
    </citation>
    <scope>NUCLEOTIDE SEQUENCE [LARGE SCALE GENOMIC DNA]</scope>
    <source>
        <strain evidence="2">JCM 18304</strain>
    </source>
</reference>
<name>A0ABP9RJT0_9ACTN</name>
<comment type="caution">
    <text evidence="1">The sequence shown here is derived from an EMBL/GenBank/DDBJ whole genome shotgun (WGS) entry which is preliminary data.</text>
</comment>
<evidence type="ECO:0000313" key="1">
    <source>
        <dbReference type="EMBL" id="GAA5179095.1"/>
    </source>
</evidence>
<keyword evidence="2" id="KW-1185">Reference proteome</keyword>
<gene>
    <name evidence="1" type="ORF">GCM10023322_08040</name>
</gene>
<evidence type="ECO:0000313" key="2">
    <source>
        <dbReference type="Proteomes" id="UP001501570"/>
    </source>
</evidence>
<proteinExistence type="predicted"/>
<dbReference type="EMBL" id="BAABJQ010000002">
    <property type="protein sequence ID" value="GAA5179095.1"/>
    <property type="molecule type" value="Genomic_DNA"/>
</dbReference>